<reference evidence="2 3" key="1">
    <citation type="journal article" date="2014" name="Genome Biol. Evol.">
        <title>The secreted proteins of Achlya hypogyna and Thraustotheca clavata identify the ancestral oomycete secretome and reveal gene acquisitions by horizontal gene transfer.</title>
        <authorList>
            <person name="Misner I."/>
            <person name="Blouin N."/>
            <person name="Leonard G."/>
            <person name="Richards T.A."/>
            <person name="Lane C.E."/>
        </authorList>
    </citation>
    <scope>NUCLEOTIDE SEQUENCE [LARGE SCALE GENOMIC DNA]</scope>
    <source>
        <strain evidence="2 3">ATCC 34112</strain>
    </source>
</reference>
<evidence type="ECO:0000256" key="1">
    <source>
        <dbReference type="SAM" id="MobiDB-lite"/>
    </source>
</evidence>
<name>A0A1V9ZNB6_9STRA</name>
<dbReference type="OrthoDB" id="89365at2759"/>
<organism evidence="2 3">
    <name type="scientific">Thraustotheca clavata</name>
    <dbReference type="NCBI Taxonomy" id="74557"/>
    <lineage>
        <taxon>Eukaryota</taxon>
        <taxon>Sar</taxon>
        <taxon>Stramenopiles</taxon>
        <taxon>Oomycota</taxon>
        <taxon>Saprolegniomycetes</taxon>
        <taxon>Saprolegniales</taxon>
        <taxon>Achlyaceae</taxon>
        <taxon>Thraustotheca</taxon>
    </lineage>
</organism>
<feature type="compositionally biased region" description="Basic residues" evidence="1">
    <location>
        <begin position="46"/>
        <end position="55"/>
    </location>
</feature>
<proteinExistence type="predicted"/>
<comment type="caution">
    <text evidence="2">The sequence shown here is derived from an EMBL/GenBank/DDBJ whole genome shotgun (WGS) entry which is preliminary data.</text>
</comment>
<keyword evidence="3" id="KW-1185">Reference proteome</keyword>
<dbReference type="Proteomes" id="UP000243217">
    <property type="component" value="Unassembled WGS sequence"/>
</dbReference>
<protein>
    <submittedName>
        <fullName evidence="2">Uncharacterized protein</fullName>
    </submittedName>
</protein>
<accession>A0A1V9ZNB6</accession>
<sequence length="114" mass="13436">MTSDLTCKYTYKPCMNPRTTKRNGEPHTLCEYHRTNANTIQRAYATKKRQNKSMKQHNSSPVQSNTTKIIEPIEEFDEFEFFNMLLHTAIDEPTSPFNELTMTHEEFVILDQLF</sequence>
<evidence type="ECO:0000313" key="3">
    <source>
        <dbReference type="Proteomes" id="UP000243217"/>
    </source>
</evidence>
<evidence type="ECO:0000313" key="2">
    <source>
        <dbReference type="EMBL" id="OQR99478.1"/>
    </source>
</evidence>
<feature type="compositionally biased region" description="Polar residues" evidence="1">
    <location>
        <begin position="56"/>
        <end position="67"/>
    </location>
</feature>
<feature type="region of interest" description="Disordered" evidence="1">
    <location>
        <begin position="46"/>
        <end position="67"/>
    </location>
</feature>
<dbReference type="AlphaFoldDB" id="A0A1V9ZNB6"/>
<dbReference type="EMBL" id="JNBS01001803">
    <property type="protein sequence ID" value="OQR99478.1"/>
    <property type="molecule type" value="Genomic_DNA"/>
</dbReference>
<gene>
    <name evidence="2" type="ORF">THRCLA_21834</name>
</gene>